<name>A0A136J0M3_9PEZI</name>
<dbReference type="AlphaFoldDB" id="A0A136J0M3"/>
<keyword evidence="1" id="KW-0808">Transferase</keyword>
<accession>A0A136J0M3</accession>
<evidence type="ECO:0000259" key="2">
    <source>
        <dbReference type="Pfam" id="PF22664"/>
    </source>
</evidence>
<evidence type="ECO:0000256" key="1">
    <source>
        <dbReference type="ARBA" id="ARBA00022679"/>
    </source>
</evidence>
<dbReference type="Gene3D" id="3.30.559.10">
    <property type="entry name" value="Chloramphenicol acetyltransferase-like domain"/>
    <property type="match status" value="2"/>
</dbReference>
<dbReference type="InterPro" id="IPR023213">
    <property type="entry name" value="CAT-like_dom_sf"/>
</dbReference>
<dbReference type="InterPro" id="IPR050317">
    <property type="entry name" value="Plant_Fungal_Acyltransferase"/>
</dbReference>
<dbReference type="PANTHER" id="PTHR31642:SF310">
    <property type="entry name" value="FATTY ALCOHOL:CAFFEOYL-COA ACYLTRANSFERASE"/>
    <property type="match status" value="1"/>
</dbReference>
<protein>
    <recommendedName>
        <fullName evidence="2">Trichothecene 3-O-acetyltransferase-like N-terminal domain-containing protein</fullName>
    </recommendedName>
</protein>
<dbReference type="PANTHER" id="PTHR31642">
    <property type="entry name" value="TRICHOTHECENE 3-O-ACETYLTRANSFERASE"/>
    <property type="match status" value="1"/>
</dbReference>
<keyword evidence="4" id="KW-1185">Reference proteome</keyword>
<evidence type="ECO:0000313" key="4">
    <source>
        <dbReference type="Proteomes" id="UP000070501"/>
    </source>
</evidence>
<dbReference type="InParanoid" id="A0A136J0M3"/>
<dbReference type="OrthoDB" id="1862401at2759"/>
<dbReference type="GO" id="GO:0016747">
    <property type="term" value="F:acyltransferase activity, transferring groups other than amino-acyl groups"/>
    <property type="evidence" value="ECO:0007669"/>
    <property type="project" value="TreeGrafter"/>
</dbReference>
<dbReference type="GO" id="GO:0044550">
    <property type="term" value="P:secondary metabolite biosynthetic process"/>
    <property type="evidence" value="ECO:0007669"/>
    <property type="project" value="TreeGrafter"/>
</dbReference>
<dbReference type="STRING" id="196109.A0A136J0M3"/>
<sequence>MASMWNHFSPRVYVGLALCFPFDDSGDNRVRAERHIRESLDRLARARPHLTDRLHVDSHGFVTSRRCPDLGIPLDVLPHDQITLGNYTKKNDDAGDDYNEHKRAGFPPRLFVDSKYSLCGALSERAAEAVPVARVGLKFVRNGLYLVLHLHHSMFDGCSISTFVECFAAHTRQEQMPTVEYPPEQLFPDPPAVRTSRYVAAQSHGHEGITPDEQVQQVDFACSLSQCPEYTILADRSGPTQPKLDPRAAVSLEQIPRTGKIFVFRNDRLRVLQQSIRDELGTAEKMPSAYTALAALTWAHAARARIRHESYLPPTTTYLDRASQDSTDDQDTSTTVSLWNCYNCRPHMNNQHRHQHQHHHPVQPAESIGTAVLPLVTKLPSAAVLAACGSKGALARRLVPHIQSTIGGVDGAYIRRRQRAMDASPDPRLVGVDYDPRDPAVLHFNTWRHFAGADQAWDIPGVGAQVQMQEQAQGRQADAVRRVHGEWNLGTALVLPAKKGAEVQELFVSLSEDAMMALCEDEEWMGWVDRVVG</sequence>
<reference evidence="4" key="1">
    <citation type="submission" date="2016-02" db="EMBL/GenBank/DDBJ databases">
        <title>Draft genome sequence of Microdochium bolleyi, a fungal endophyte of beachgrass.</title>
        <authorList>
            <consortium name="DOE Joint Genome Institute"/>
            <person name="David A.S."/>
            <person name="May G."/>
            <person name="Haridas S."/>
            <person name="Lim J."/>
            <person name="Wang M."/>
            <person name="Labutti K."/>
            <person name="Lipzen A."/>
            <person name="Barry K."/>
            <person name="Grigoriev I.V."/>
        </authorList>
    </citation>
    <scope>NUCLEOTIDE SEQUENCE [LARGE SCALE GENOMIC DNA]</scope>
    <source>
        <strain evidence="4">J235TASD1</strain>
    </source>
</reference>
<gene>
    <name evidence="3" type="ORF">Micbo1qcDRAFT_234628</name>
</gene>
<dbReference type="Pfam" id="PF22664">
    <property type="entry name" value="TRI-like_N"/>
    <property type="match status" value="1"/>
</dbReference>
<dbReference type="Proteomes" id="UP000070501">
    <property type="component" value="Unassembled WGS sequence"/>
</dbReference>
<dbReference type="InterPro" id="IPR054710">
    <property type="entry name" value="Tri101-like_N"/>
</dbReference>
<feature type="domain" description="Trichothecene 3-O-acetyltransferase-like N-terminal" evidence="2">
    <location>
        <begin position="12"/>
        <end position="161"/>
    </location>
</feature>
<evidence type="ECO:0000313" key="3">
    <source>
        <dbReference type="EMBL" id="KXJ90738.1"/>
    </source>
</evidence>
<proteinExistence type="predicted"/>
<organism evidence="3 4">
    <name type="scientific">Microdochium bolleyi</name>
    <dbReference type="NCBI Taxonomy" id="196109"/>
    <lineage>
        <taxon>Eukaryota</taxon>
        <taxon>Fungi</taxon>
        <taxon>Dikarya</taxon>
        <taxon>Ascomycota</taxon>
        <taxon>Pezizomycotina</taxon>
        <taxon>Sordariomycetes</taxon>
        <taxon>Xylariomycetidae</taxon>
        <taxon>Xylariales</taxon>
        <taxon>Microdochiaceae</taxon>
        <taxon>Microdochium</taxon>
    </lineage>
</organism>
<dbReference type="EMBL" id="KQ964252">
    <property type="protein sequence ID" value="KXJ90738.1"/>
    <property type="molecule type" value="Genomic_DNA"/>
</dbReference>